<evidence type="ECO:0000256" key="2">
    <source>
        <dbReference type="ARBA" id="ARBA00022692"/>
    </source>
</evidence>
<dbReference type="EMBL" id="CP144751">
    <property type="protein sequence ID" value="WVZ86761.1"/>
    <property type="molecule type" value="Genomic_DNA"/>
</dbReference>
<dbReference type="GO" id="GO:0008320">
    <property type="term" value="F:protein transmembrane transporter activity"/>
    <property type="evidence" value="ECO:0007669"/>
    <property type="project" value="TreeGrafter"/>
</dbReference>
<accession>A0AAQ3U7C9</accession>
<dbReference type="GO" id="GO:0030150">
    <property type="term" value="P:protein import into mitochondrial matrix"/>
    <property type="evidence" value="ECO:0007669"/>
    <property type="project" value="TreeGrafter"/>
</dbReference>
<keyword evidence="7" id="KW-1185">Reference proteome</keyword>
<keyword evidence="2" id="KW-0812">Transmembrane</keyword>
<evidence type="ECO:0000256" key="1">
    <source>
        <dbReference type="ARBA" id="ARBA00004141"/>
    </source>
</evidence>
<proteinExistence type="predicted"/>
<evidence type="ECO:0000313" key="7">
    <source>
        <dbReference type="Proteomes" id="UP001341281"/>
    </source>
</evidence>
<dbReference type="GO" id="GO:0005744">
    <property type="term" value="C:TIM23 mitochondrial import inner membrane translocase complex"/>
    <property type="evidence" value="ECO:0007669"/>
    <property type="project" value="TreeGrafter"/>
</dbReference>
<dbReference type="Proteomes" id="UP001341281">
    <property type="component" value="Chromosome 07"/>
</dbReference>
<name>A0AAQ3U7C9_PASNO</name>
<dbReference type="AlphaFoldDB" id="A0AAQ3U7C9"/>
<gene>
    <name evidence="6" type="ORF">U9M48_033496</name>
</gene>
<evidence type="ECO:0000256" key="4">
    <source>
        <dbReference type="ARBA" id="ARBA00023136"/>
    </source>
</evidence>
<reference evidence="6 7" key="1">
    <citation type="submission" date="2024-02" db="EMBL/GenBank/DDBJ databases">
        <title>High-quality chromosome-scale genome assembly of Pensacola bahiagrass (Paspalum notatum Flugge var. saurae).</title>
        <authorList>
            <person name="Vega J.M."/>
            <person name="Podio M."/>
            <person name="Orjuela J."/>
            <person name="Siena L.A."/>
            <person name="Pessino S.C."/>
            <person name="Combes M.C."/>
            <person name="Mariac C."/>
            <person name="Albertini E."/>
            <person name="Pupilli F."/>
            <person name="Ortiz J.P.A."/>
            <person name="Leblanc O."/>
        </authorList>
    </citation>
    <scope>NUCLEOTIDE SEQUENCE [LARGE SCALE GENOMIC DNA]</scope>
    <source>
        <strain evidence="6">R1</strain>
        <tissue evidence="6">Leaf</tissue>
    </source>
</reference>
<feature type="region of interest" description="Disordered" evidence="5">
    <location>
        <begin position="1"/>
        <end position="22"/>
    </location>
</feature>
<keyword evidence="4" id="KW-0472">Membrane</keyword>
<dbReference type="PANTHER" id="PTHR15371">
    <property type="entry name" value="TIM23"/>
    <property type="match status" value="1"/>
</dbReference>
<evidence type="ECO:0000256" key="5">
    <source>
        <dbReference type="SAM" id="MobiDB-lite"/>
    </source>
</evidence>
<dbReference type="PANTHER" id="PTHR15371:SF21">
    <property type="entry name" value="MITOCHONDRIAL IMPORT INNER MEMBRANE TRANSLOCASE SUBUNIT TIM23"/>
    <property type="match status" value="1"/>
</dbReference>
<dbReference type="InterPro" id="IPR045238">
    <property type="entry name" value="Tim23-like"/>
</dbReference>
<sequence length="194" mass="19822">MAKATDHQSPYGDEQRPEGAVAPYQASEGLSPLSLRALYDLPTSPELLFHEERRDGRSWGENMTLYAGCGYVAGCASGAAVGLRRAAAACERGESAKLRASRALTQCGAVGRAYGNRLGVVGALFAAVESGVAGLRGAEDWKNTVAGGLGAGLLYRAAAGPRSAAFGCVVGGLMAGAAVVGGQAFERYAPDLAR</sequence>
<comment type="subcellular location">
    <subcellularLocation>
        <location evidence="1">Membrane</location>
        <topology evidence="1">Multi-pass membrane protein</topology>
    </subcellularLocation>
</comment>
<organism evidence="6 7">
    <name type="scientific">Paspalum notatum var. saurae</name>
    <dbReference type="NCBI Taxonomy" id="547442"/>
    <lineage>
        <taxon>Eukaryota</taxon>
        <taxon>Viridiplantae</taxon>
        <taxon>Streptophyta</taxon>
        <taxon>Embryophyta</taxon>
        <taxon>Tracheophyta</taxon>
        <taxon>Spermatophyta</taxon>
        <taxon>Magnoliopsida</taxon>
        <taxon>Liliopsida</taxon>
        <taxon>Poales</taxon>
        <taxon>Poaceae</taxon>
        <taxon>PACMAD clade</taxon>
        <taxon>Panicoideae</taxon>
        <taxon>Andropogonodae</taxon>
        <taxon>Paspaleae</taxon>
        <taxon>Paspalinae</taxon>
        <taxon>Paspalum</taxon>
    </lineage>
</organism>
<protein>
    <submittedName>
        <fullName evidence="6">Uncharacterized protein</fullName>
    </submittedName>
</protein>
<keyword evidence="3" id="KW-1133">Transmembrane helix</keyword>
<evidence type="ECO:0000313" key="6">
    <source>
        <dbReference type="EMBL" id="WVZ86761.1"/>
    </source>
</evidence>
<evidence type="ECO:0000256" key="3">
    <source>
        <dbReference type="ARBA" id="ARBA00022989"/>
    </source>
</evidence>
<dbReference type="Pfam" id="PF02466">
    <property type="entry name" value="Tim17"/>
    <property type="match status" value="1"/>
</dbReference>